<dbReference type="Proteomes" id="UP001209344">
    <property type="component" value="Unassembled WGS sequence"/>
</dbReference>
<sequence length="276" mass="31627">MRKKNHRYYTYYIIVALLAWLPTKSHAQFGINDMPSMEAMISNHKTVRTALDIRMIAELGVEQAHEGSQKSIEGYQESSKRLDKYKRCFDIIDLILNGTATAFHGVRTYQSCSSNIKSYLQLLNEYEEKILLKGKIWSSDTIIYTTSKQTIEDIKSSASSIYKSYIDLSAYLTGTAECKTESMMLCLQCINENMDAIDASVRNAYLTLWSYMTIRLGFWKKEIFRAKTIREMALEAYDTWKKSQYIAYNNLQNPSTEKHKALGGGGILGGRSREDI</sequence>
<dbReference type="Proteomes" id="UP000283872">
    <property type="component" value="Unassembled WGS sequence"/>
</dbReference>
<dbReference type="RefSeq" id="WP_117587976.1">
    <property type="nucleotide sequence ID" value="NZ_JAPDUK010000001.1"/>
</dbReference>
<feature type="signal peptide" evidence="1">
    <location>
        <begin position="1"/>
        <end position="27"/>
    </location>
</feature>
<accession>A0A3E5DNF0</accession>
<evidence type="ECO:0000313" key="3">
    <source>
        <dbReference type="EMBL" id="RGS15204.1"/>
    </source>
</evidence>
<feature type="chain" id="PRO_5043182743" description="DUF5045 domain-containing protein" evidence="1">
    <location>
        <begin position="28"/>
        <end position="276"/>
    </location>
</feature>
<reference evidence="3 4" key="1">
    <citation type="submission" date="2018-08" db="EMBL/GenBank/DDBJ databases">
        <title>A genome reference for cultivated species of the human gut microbiota.</title>
        <authorList>
            <person name="Zou Y."/>
            <person name="Xue W."/>
            <person name="Luo G."/>
        </authorList>
    </citation>
    <scope>NUCLEOTIDE SEQUENCE [LARGE SCALE GENOMIC DNA]</scope>
    <source>
        <strain evidence="3 4">AF24-12</strain>
    </source>
</reference>
<evidence type="ECO:0000313" key="2">
    <source>
        <dbReference type="EMBL" id="MCW4127122.1"/>
    </source>
</evidence>
<organism evidence="3 4">
    <name type="scientific">Segatella copri</name>
    <dbReference type="NCBI Taxonomy" id="165179"/>
    <lineage>
        <taxon>Bacteria</taxon>
        <taxon>Pseudomonadati</taxon>
        <taxon>Bacteroidota</taxon>
        <taxon>Bacteroidia</taxon>
        <taxon>Bacteroidales</taxon>
        <taxon>Prevotellaceae</taxon>
        <taxon>Segatella</taxon>
    </lineage>
</organism>
<dbReference type="EMBL" id="QRVA01000019">
    <property type="protein sequence ID" value="RGS15204.1"/>
    <property type="molecule type" value="Genomic_DNA"/>
</dbReference>
<name>A0A3E5DNF0_9BACT</name>
<protein>
    <recommendedName>
        <fullName evidence="5">DUF5045 domain-containing protein</fullName>
    </recommendedName>
</protein>
<reference evidence="2" key="2">
    <citation type="submission" date="2022-11" db="EMBL/GenBank/DDBJ databases">
        <title>Genomic repertoires linked with pathogenic potency of arthritogenic Prevotella copri isolated from the gut of rheumatoid arthritis patients.</title>
        <authorList>
            <person name="Nii T."/>
            <person name="Maeda Y."/>
            <person name="Motooka D."/>
            <person name="Naito M."/>
            <person name="Matsumoto Y."/>
            <person name="Ogawa T."/>
            <person name="Oguro-Igashira E."/>
            <person name="Kishikawa T."/>
            <person name="Yamashita M."/>
            <person name="Koizumi S."/>
            <person name="Kurakawa T."/>
            <person name="Okumura R."/>
            <person name="Kayama H."/>
            <person name="Murakami M."/>
            <person name="Sakaguchi T."/>
            <person name="Das B."/>
            <person name="Nakamura S."/>
            <person name="Okada Y."/>
            <person name="Kumanogoh A."/>
            <person name="Takeda K."/>
        </authorList>
    </citation>
    <scope>NUCLEOTIDE SEQUENCE</scope>
    <source>
        <strain evidence="2">F3-75</strain>
    </source>
</reference>
<evidence type="ECO:0000313" key="4">
    <source>
        <dbReference type="Proteomes" id="UP000283872"/>
    </source>
</evidence>
<keyword evidence="1" id="KW-0732">Signal</keyword>
<proteinExistence type="predicted"/>
<dbReference type="AlphaFoldDB" id="A0A3E5DNF0"/>
<evidence type="ECO:0000256" key="1">
    <source>
        <dbReference type="SAM" id="SignalP"/>
    </source>
</evidence>
<evidence type="ECO:0008006" key="5">
    <source>
        <dbReference type="Google" id="ProtNLM"/>
    </source>
</evidence>
<dbReference type="EMBL" id="JAPDVK010000001">
    <property type="protein sequence ID" value="MCW4127122.1"/>
    <property type="molecule type" value="Genomic_DNA"/>
</dbReference>
<comment type="caution">
    <text evidence="3">The sequence shown here is derived from an EMBL/GenBank/DDBJ whole genome shotgun (WGS) entry which is preliminary data.</text>
</comment>
<gene>
    <name evidence="3" type="ORF">DWY11_08685</name>
    <name evidence="2" type="ORF">ONT16_02335</name>
</gene>